<reference evidence="18 19" key="1">
    <citation type="submission" date="2016-01" db="EMBL/GenBank/DDBJ databases">
        <title>The new phylogeny of the genus Mycobacterium.</title>
        <authorList>
            <person name="Tarcisio F."/>
            <person name="Conor M."/>
            <person name="Antonella G."/>
            <person name="Elisabetta G."/>
            <person name="Giulia F.S."/>
            <person name="Sara T."/>
            <person name="Anna F."/>
            <person name="Clotilde B."/>
            <person name="Roberto B."/>
            <person name="Veronica D.S."/>
            <person name="Fabio R."/>
            <person name="Monica P."/>
            <person name="Olivier J."/>
            <person name="Enrico T."/>
            <person name="Nicola S."/>
        </authorList>
    </citation>
    <scope>NUCLEOTIDE SEQUENCE [LARGE SCALE GENOMIC DNA]</scope>
    <source>
        <strain evidence="18 19">DSM 44166</strain>
    </source>
</reference>
<protein>
    <recommendedName>
        <fullName evidence="2">non-specific serine/threonine protein kinase</fullName>
        <ecNumber evidence="2">2.7.11.1</ecNumber>
    </recommendedName>
</protein>
<dbReference type="GO" id="GO:0080090">
    <property type="term" value="P:regulation of primary metabolic process"/>
    <property type="evidence" value="ECO:0007669"/>
    <property type="project" value="UniProtKB-ARBA"/>
</dbReference>
<dbReference type="PROSITE" id="PS00107">
    <property type="entry name" value="PROTEIN_KINASE_ATP"/>
    <property type="match status" value="1"/>
</dbReference>
<evidence type="ECO:0000256" key="5">
    <source>
        <dbReference type="ARBA" id="ARBA00022679"/>
    </source>
</evidence>
<evidence type="ECO:0000256" key="11">
    <source>
        <dbReference type="ARBA" id="ARBA00022989"/>
    </source>
</evidence>
<keyword evidence="11 16" id="KW-1133">Transmembrane helix</keyword>
<dbReference type="GO" id="GO:0005886">
    <property type="term" value="C:plasma membrane"/>
    <property type="evidence" value="ECO:0007669"/>
    <property type="project" value="UniProtKB-SubCell"/>
</dbReference>
<dbReference type="SUPFAM" id="SSF56112">
    <property type="entry name" value="Protein kinase-like (PK-like)"/>
    <property type="match status" value="1"/>
</dbReference>
<dbReference type="PROSITE" id="PS51125">
    <property type="entry name" value="NHL"/>
    <property type="match status" value="2"/>
</dbReference>
<evidence type="ECO:0000256" key="9">
    <source>
        <dbReference type="ARBA" id="ARBA00022777"/>
    </source>
</evidence>
<dbReference type="Gene3D" id="1.10.510.10">
    <property type="entry name" value="Transferase(Phosphotransferase) domain 1"/>
    <property type="match status" value="1"/>
</dbReference>
<name>A0A1X2DNK2_MYCSZ</name>
<dbReference type="PROSITE" id="PS50011">
    <property type="entry name" value="PROTEIN_KINASE_DOM"/>
    <property type="match status" value="1"/>
</dbReference>
<keyword evidence="9" id="KW-0418">Kinase</keyword>
<dbReference type="Pfam" id="PF25021">
    <property type="entry name" value="TEN_NHL"/>
    <property type="match status" value="1"/>
</dbReference>
<proteinExistence type="predicted"/>
<feature type="repeat" description="NHL" evidence="13">
    <location>
        <begin position="471"/>
        <end position="503"/>
    </location>
</feature>
<organism evidence="18 19">
    <name type="scientific">Mycobacterium szulgai</name>
    <dbReference type="NCBI Taxonomy" id="1787"/>
    <lineage>
        <taxon>Bacteria</taxon>
        <taxon>Bacillati</taxon>
        <taxon>Actinomycetota</taxon>
        <taxon>Actinomycetes</taxon>
        <taxon>Mycobacteriales</taxon>
        <taxon>Mycobacteriaceae</taxon>
        <taxon>Mycobacterium</taxon>
    </lineage>
</organism>
<feature type="region of interest" description="Disordered" evidence="15">
    <location>
        <begin position="285"/>
        <end position="313"/>
    </location>
</feature>
<evidence type="ECO:0000256" key="12">
    <source>
        <dbReference type="ARBA" id="ARBA00023136"/>
    </source>
</evidence>
<dbReference type="Proteomes" id="UP000193317">
    <property type="component" value="Unassembled WGS sequence"/>
</dbReference>
<dbReference type="SUPFAM" id="SSF101898">
    <property type="entry name" value="NHL repeat"/>
    <property type="match status" value="1"/>
</dbReference>
<feature type="transmembrane region" description="Helical" evidence="16">
    <location>
        <begin position="336"/>
        <end position="359"/>
    </location>
</feature>
<keyword evidence="10 14" id="KW-0067">ATP-binding</keyword>
<dbReference type="InterPro" id="IPR008271">
    <property type="entry name" value="Ser/Thr_kinase_AS"/>
</dbReference>
<keyword evidence="7" id="KW-0677">Repeat</keyword>
<evidence type="ECO:0000256" key="6">
    <source>
        <dbReference type="ARBA" id="ARBA00022692"/>
    </source>
</evidence>
<dbReference type="EC" id="2.7.11.1" evidence="2"/>
<keyword evidence="6 16" id="KW-0812">Transmembrane</keyword>
<dbReference type="InterPro" id="IPR011042">
    <property type="entry name" value="6-blade_b-propeller_TolB-like"/>
</dbReference>
<dbReference type="FunFam" id="1.10.510.10:FF:000021">
    <property type="entry name" value="Serine/threonine protein kinase"/>
    <property type="match status" value="1"/>
</dbReference>
<dbReference type="InterPro" id="IPR056822">
    <property type="entry name" value="TEN_NHL"/>
</dbReference>
<dbReference type="CDD" id="cd14014">
    <property type="entry name" value="STKc_PknB_like"/>
    <property type="match status" value="1"/>
</dbReference>
<evidence type="ECO:0000313" key="18">
    <source>
        <dbReference type="EMBL" id="ORW89767.1"/>
    </source>
</evidence>
<evidence type="ECO:0000256" key="3">
    <source>
        <dbReference type="ARBA" id="ARBA00022475"/>
    </source>
</evidence>
<evidence type="ECO:0000256" key="8">
    <source>
        <dbReference type="ARBA" id="ARBA00022741"/>
    </source>
</evidence>
<dbReference type="AlphaFoldDB" id="A0A1X2DNK2"/>
<evidence type="ECO:0000256" key="15">
    <source>
        <dbReference type="SAM" id="MobiDB-lite"/>
    </source>
</evidence>
<dbReference type="InterPro" id="IPR017441">
    <property type="entry name" value="Protein_kinase_ATP_BS"/>
</dbReference>
<keyword evidence="8 14" id="KW-0547">Nucleotide-binding</keyword>
<dbReference type="SMART" id="SM00220">
    <property type="entry name" value="S_TKc"/>
    <property type="match status" value="1"/>
</dbReference>
<dbReference type="GO" id="GO:0005524">
    <property type="term" value="F:ATP binding"/>
    <property type="evidence" value="ECO:0007669"/>
    <property type="project" value="UniProtKB-UniRule"/>
</dbReference>
<evidence type="ECO:0000256" key="10">
    <source>
        <dbReference type="ARBA" id="ARBA00022840"/>
    </source>
</evidence>
<comment type="caution">
    <text evidence="18">The sequence shown here is derived from an EMBL/GenBank/DDBJ whole genome shotgun (WGS) entry which is preliminary data.</text>
</comment>
<dbReference type="PROSITE" id="PS00108">
    <property type="entry name" value="PROTEIN_KINASE_ST"/>
    <property type="match status" value="1"/>
</dbReference>
<keyword evidence="3" id="KW-1003">Cell membrane</keyword>
<feature type="repeat" description="NHL" evidence="13">
    <location>
        <begin position="516"/>
        <end position="546"/>
    </location>
</feature>
<evidence type="ECO:0000313" key="19">
    <source>
        <dbReference type="Proteomes" id="UP000193317"/>
    </source>
</evidence>
<evidence type="ECO:0000256" key="4">
    <source>
        <dbReference type="ARBA" id="ARBA00022527"/>
    </source>
</evidence>
<accession>A0A1X2DNK2</accession>
<gene>
    <name evidence="18" type="ORF">AWC27_12885</name>
</gene>
<dbReference type="EMBL" id="LQPW01000167">
    <property type="protein sequence ID" value="ORW89767.1"/>
    <property type="molecule type" value="Genomic_DNA"/>
</dbReference>
<dbReference type="Gene3D" id="2.120.10.30">
    <property type="entry name" value="TolB, C-terminal domain"/>
    <property type="match status" value="1"/>
</dbReference>
<keyword evidence="5" id="KW-0808">Transferase</keyword>
<evidence type="ECO:0000256" key="13">
    <source>
        <dbReference type="PROSITE-ProRule" id="PRU00504"/>
    </source>
</evidence>
<feature type="domain" description="Protein kinase" evidence="17">
    <location>
        <begin position="24"/>
        <end position="285"/>
    </location>
</feature>
<dbReference type="CDD" id="cd14952">
    <property type="entry name" value="NHL_PKND_like"/>
    <property type="match status" value="1"/>
</dbReference>
<evidence type="ECO:0000256" key="7">
    <source>
        <dbReference type="ARBA" id="ARBA00022737"/>
    </source>
</evidence>
<dbReference type="InterPro" id="IPR011009">
    <property type="entry name" value="Kinase-like_dom_sf"/>
</dbReference>
<keyword evidence="4" id="KW-0723">Serine/threonine-protein kinase</keyword>
<dbReference type="InterPro" id="IPR001258">
    <property type="entry name" value="NHL_repeat"/>
</dbReference>
<evidence type="ECO:0000256" key="2">
    <source>
        <dbReference type="ARBA" id="ARBA00012513"/>
    </source>
</evidence>
<dbReference type="Gene3D" id="3.30.200.20">
    <property type="entry name" value="Phosphorylase Kinase, domain 1"/>
    <property type="match status" value="1"/>
</dbReference>
<sequence length="637" mass="67348">MGVVEDSAVSQPADARAGSLFGPYRLIRLLGSGGFGEVYEAEDTTMHRTVALKLLGSSFSQNPVFRERLFREARTAGRLREPHVLPIHGCGEIDGQVYIDMRLVRGVDLETVLQREGRLEPARAVAIVRQIAAALDAAHAERVIHRDVKPANILVSGDDFASLVDFGLANAAGDARLTKPGSAVGTFDYVAPERLTNAPVDHRCDVYALACVLYEFLTGEPPYAQHRDLHELMNAQIFAPIPLPSQKRPGVPPGFDEVIARGLAKNPDARYRSAGELAAAAERALGASPPHQPQYAPTTAPWQHPQYPPGPTQAPTLAPSLPYQLPSRSKSRRRTLITVAAVTLVAAVAAVLAIWVVAWPGSAPHPAMSKPRPSSTTPTTLPFPALTEARGVAVDAAGTVYAAELGVQVPEGQVLKLAPGQTTTTELPFGEIYAFGVAVDAAGNVYAADTHAPGVWKLAPGARGPSLVPFGHLGNPVGVAIGKDGSLYVADQGSKQVLKLTAGATSPIRLMPTTALSSPAAVAVDNDGTLYIVDSDERRVLKLPAEADTPTELPFAGLDRPYGVAVDKDKNVYVSDPNKHRLLKLPAGATTAGDFHFPGLNYPFGVAVDNDGDIFVVDCQRVDKCATGKVLELGAAS</sequence>
<keyword evidence="12 16" id="KW-0472">Membrane</keyword>
<evidence type="ECO:0000256" key="14">
    <source>
        <dbReference type="PROSITE-ProRule" id="PRU10141"/>
    </source>
</evidence>
<keyword evidence="19" id="KW-1185">Reference proteome</keyword>
<evidence type="ECO:0000259" key="17">
    <source>
        <dbReference type="PROSITE" id="PS50011"/>
    </source>
</evidence>
<feature type="binding site" evidence="14">
    <location>
        <position position="53"/>
    </location>
    <ligand>
        <name>ATP</name>
        <dbReference type="ChEBI" id="CHEBI:30616"/>
    </ligand>
</feature>
<dbReference type="PANTHER" id="PTHR43289:SF6">
    <property type="entry name" value="SERINE_THREONINE-PROTEIN KINASE NEKL-3"/>
    <property type="match status" value="1"/>
</dbReference>
<dbReference type="FunFam" id="3.30.200.20:FF:000348">
    <property type="entry name" value="Serine/threonine protein kinase"/>
    <property type="match status" value="1"/>
</dbReference>
<dbReference type="Pfam" id="PF00069">
    <property type="entry name" value="Pkinase"/>
    <property type="match status" value="1"/>
</dbReference>
<evidence type="ECO:0000256" key="16">
    <source>
        <dbReference type="SAM" id="Phobius"/>
    </source>
</evidence>
<evidence type="ECO:0000256" key="1">
    <source>
        <dbReference type="ARBA" id="ARBA00004162"/>
    </source>
</evidence>
<dbReference type="GO" id="GO:0004674">
    <property type="term" value="F:protein serine/threonine kinase activity"/>
    <property type="evidence" value="ECO:0007669"/>
    <property type="project" value="UniProtKB-KW"/>
</dbReference>
<dbReference type="InterPro" id="IPR000719">
    <property type="entry name" value="Prot_kinase_dom"/>
</dbReference>
<dbReference type="PANTHER" id="PTHR43289">
    <property type="entry name" value="MITOGEN-ACTIVATED PROTEIN KINASE KINASE KINASE 20-RELATED"/>
    <property type="match status" value="1"/>
</dbReference>
<dbReference type="InterPro" id="IPR035016">
    <property type="entry name" value="NHL_PKND"/>
</dbReference>
<comment type="subcellular location">
    <subcellularLocation>
        <location evidence="1">Cell membrane</location>
        <topology evidence="1">Single-pass membrane protein</topology>
    </subcellularLocation>
</comment>